<accession>A0A7Y9XEC6</accession>
<keyword evidence="2" id="KW-1133">Transmembrane helix</keyword>
<evidence type="ECO:0000313" key="4">
    <source>
        <dbReference type="Proteomes" id="UP000584931"/>
    </source>
</evidence>
<proteinExistence type="predicted"/>
<dbReference type="RefSeq" id="WP_179810326.1">
    <property type="nucleotide sequence ID" value="NZ_JACCHL010000001.1"/>
</dbReference>
<gene>
    <name evidence="3" type="ORF">HNR06_002819</name>
</gene>
<feature type="region of interest" description="Disordered" evidence="1">
    <location>
        <begin position="56"/>
        <end position="79"/>
    </location>
</feature>
<reference evidence="3 4" key="1">
    <citation type="submission" date="2020-07" db="EMBL/GenBank/DDBJ databases">
        <title>Sequencing the genomes of 1000 actinobacteria strains.</title>
        <authorList>
            <person name="Klenk H.-P."/>
        </authorList>
    </citation>
    <scope>NUCLEOTIDE SEQUENCE [LARGE SCALE GENOMIC DNA]</scope>
    <source>
        <strain evidence="3 4">DSM 45278</strain>
    </source>
</reference>
<comment type="caution">
    <text evidence="3">The sequence shown here is derived from an EMBL/GenBank/DDBJ whole genome shotgun (WGS) entry which is preliminary data.</text>
</comment>
<keyword evidence="2" id="KW-0812">Transmembrane</keyword>
<protein>
    <submittedName>
        <fullName evidence="3">L-lactate permease</fullName>
    </submittedName>
</protein>
<keyword evidence="2" id="KW-0472">Membrane</keyword>
<feature type="transmembrane region" description="Helical" evidence="2">
    <location>
        <begin position="35"/>
        <end position="51"/>
    </location>
</feature>
<dbReference type="Proteomes" id="UP000584931">
    <property type="component" value="Unassembled WGS sequence"/>
</dbReference>
<organism evidence="3 4">
    <name type="scientific">Nocardiopsis sinuspersici</name>
    <dbReference type="NCBI Taxonomy" id="501010"/>
    <lineage>
        <taxon>Bacteria</taxon>
        <taxon>Bacillati</taxon>
        <taxon>Actinomycetota</taxon>
        <taxon>Actinomycetes</taxon>
        <taxon>Streptosporangiales</taxon>
        <taxon>Nocardiopsidaceae</taxon>
        <taxon>Nocardiopsis</taxon>
    </lineage>
</organism>
<feature type="compositionally biased region" description="Basic and acidic residues" evidence="1">
    <location>
        <begin position="70"/>
        <end position="79"/>
    </location>
</feature>
<dbReference type="EMBL" id="JACCHL010000001">
    <property type="protein sequence ID" value="NYH53230.1"/>
    <property type="molecule type" value="Genomic_DNA"/>
</dbReference>
<evidence type="ECO:0000256" key="2">
    <source>
        <dbReference type="SAM" id="Phobius"/>
    </source>
</evidence>
<sequence length="79" mass="8279">MNPEAPGLWARVLVRALVTTAAGVMALGFLGPRAAALVTALAVLTFVLLWLRSRTPWPMDAEPGSGASRGPERRPLDGG</sequence>
<feature type="transmembrane region" description="Helical" evidence="2">
    <location>
        <begin position="12"/>
        <end position="29"/>
    </location>
</feature>
<name>A0A7Y9XEC6_9ACTN</name>
<evidence type="ECO:0000256" key="1">
    <source>
        <dbReference type="SAM" id="MobiDB-lite"/>
    </source>
</evidence>
<dbReference type="AlphaFoldDB" id="A0A7Y9XEC6"/>
<evidence type="ECO:0000313" key="3">
    <source>
        <dbReference type="EMBL" id="NYH53230.1"/>
    </source>
</evidence>